<keyword evidence="11" id="KW-1185">Reference proteome</keyword>
<evidence type="ECO:0000256" key="4">
    <source>
        <dbReference type="ARBA" id="ARBA00022825"/>
    </source>
</evidence>
<keyword evidence="8" id="KW-0732">Signal</keyword>
<dbReference type="PANTHER" id="PTHR24276:SF91">
    <property type="entry name" value="AT26814P-RELATED"/>
    <property type="match status" value="1"/>
</dbReference>
<evidence type="ECO:0000256" key="5">
    <source>
        <dbReference type="ARBA" id="ARBA00023157"/>
    </source>
</evidence>
<evidence type="ECO:0000256" key="3">
    <source>
        <dbReference type="ARBA" id="ARBA00022801"/>
    </source>
</evidence>
<evidence type="ECO:0000313" key="11">
    <source>
        <dbReference type="Proteomes" id="UP000075880"/>
    </source>
</evidence>
<dbReference type="VEuPathDB" id="VectorBase:AATE015362"/>
<feature type="chain" id="PRO_5044551072" description="Peptidase S1 domain-containing protein" evidence="8">
    <location>
        <begin position="17"/>
        <end position="271"/>
    </location>
</feature>
<proteinExistence type="inferred from homology"/>
<evidence type="ECO:0000256" key="6">
    <source>
        <dbReference type="ARBA" id="ARBA00024195"/>
    </source>
</evidence>
<evidence type="ECO:0000256" key="2">
    <source>
        <dbReference type="ARBA" id="ARBA00022757"/>
    </source>
</evidence>
<dbReference type="OrthoDB" id="10059102at2759"/>
<dbReference type="AlphaFoldDB" id="A0A182JC80"/>
<evidence type="ECO:0000259" key="9">
    <source>
        <dbReference type="PROSITE" id="PS50240"/>
    </source>
</evidence>
<protein>
    <recommendedName>
        <fullName evidence="9">Peptidase S1 domain-containing protein</fullName>
    </recommendedName>
</protein>
<dbReference type="PROSITE" id="PS50240">
    <property type="entry name" value="TRYPSIN_DOM"/>
    <property type="match status" value="1"/>
</dbReference>
<dbReference type="Gene3D" id="2.40.10.10">
    <property type="entry name" value="Trypsin-like serine proteases"/>
    <property type="match status" value="1"/>
</dbReference>
<dbReference type="GO" id="GO:0007586">
    <property type="term" value="P:digestion"/>
    <property type="evidence" value="ECO:0007669"/>
    <property type="project" value="UniProtKB-KW"/>
</dbReference>
<dbReference type="InterPro" id="IPR001254">
    <property type="entry name" value="Trypsin_dom"/>
</dbReference>
<reference evidence="11" key="1">
    <citation type="submission" date="2021-09" db="EMBL/GenBank/DDBJ databases">
        <authorList>
            <consortium name="Infravec"/>
            <person name="Campbell I L."/>
            <person name="Maslen G."/>
            <person name="Yates A."/>
        </authorList>
    </citation>
    <scope>NUCLEOTIDE SEQUENCE [LARGE SCALE GENOMIC DNA]</scope>
    <source>
        <strain evidence="11">Infravec2 EBRE</strain>
    </source>
</reference>
<dbReference type="PROSITE" id="PS00135">
    <property type="entry name" value="TRYPSIN_SER"/>
    <property type="match status" value="1"/>
</dbReference>
<evidence type="ECO:0000313" key="10">
    <source>
        <dbReference type="EnsemblMetazoa" id="AATE015362-PA.1"/>
    </source>
</evidence>
<keyword evidence="5" id="KW-1015">Disulfide bond</keyword>
<dbReference type="PANTHER" id="PTHR24276">
    <property type="entry name" value="POLYSERASE-RELATED"/>
    <property type="match status" value="1"/>
</dbReference>
<keyword evidence="3 7" id="KW-0378">Hydrolase</keyword>
<keyword evidence="4 7" id="KW-0720">Serine protease</keyword>
<evidence type="ECO:0000256" key="7">
    <source>
        <dbReference type="RuleBase" id="RU363034"/>
    </source>
</evidence>
<dbReference type="STRING" id="41427.A0A182JC80"/>
<dbReference type="InterPro" id="IPR018114">
    <property type="entry name" value="TRYPSIN_HIS"/>
</dbReference>
<dbReference type="CDD" id="cd00190">
    <property type="entry name" value="Tryp_SPc"/>
    <property type="match status" value="1"/>
</dbReference>
<dbReference type="EnsemblMetazoa" id="ENSAATROPT005872">
    <property type="protein sequence ID" value="ENSAATROPP005369"/>
    <property type="gene ID" value="ENSAATROPG004750"/>
</dbReference>
<dbReference type="InterPro" id="IPR001314">
    <property type="entry name" value="Peptidase_S1A"/>
</dbReference>
<keyword evidence="2" id="KW-0222">Digestion</keyword>
<sequence length="271" mass="29911">MVHFIILLLCISSAFAGSDEVEIWRSVQVRRPMESGLYWRVSGRIVGGNDANITDFPYQLSLRKFDSHICGASVISSQYAVTAAHCVYPKPFLDFMTLSGGSANRTDGVIFTVDEIILHPMFNRNIYNNDIALIRIHGSFLDYDNIGIVALQSSAIAISTTNPTYCTVSGWGQTNFQIEDLPEILKSVKIPLVPYNDCRRKWSPYSVTTSMTCAGELRRDSCSGDSGGPLVCNNRLYGIVSWGDDSCGSSYPGVYTSISASNVFNFLDQYV</sequence>
<organism evidence="10">
    <name type="scientific">Anopheles atroparvus</name>
    <name type="common">European mosquito</name>
    <dbReference type="NCBI Taxonomy" id="41427"/>
    <lineage>
        <taxon>Eukaryota</taxon>
        <taxon>Metazoa</taxon>
        <taxon>Ecdysozoa</taxon>
        <taxon>Arthropoda</taxon>
        <taxon>Hexapoda</taxon>
        <taxon>Insecta</taxon>
        <taxon>Pterygota</taxon>
        <taxon>Neoptera</taxon>
        <taxon>Endopterygota</taxon>
        <taxon>Diptera</taxon>
        <taxon>Nematocera</taxon>
        <taxon>Culicoidea</taxon>
        <taxon>Culicidae</taxon>
        <taxon>Anophelinae</taxon>
        <taxon>Anopheles</taxon>
    </lineage>
</organism>
<dbReference type="PRINTS" id="PR00722">
    <property type="entry name" value="CHYMOTRYPSIN"/>
</dbReference>
<dbReference type="SMART" id="SM00020">
    <property type="entry name" value="Tryp_SPc"/>
    <property type="match status" value="1"/>
</dbReference>
<dbReference type="GO" id="GO:0004252">
    <property type="term" value="F:serine-type endopeptidase activity"/>
    <property type="evidence" value="ECO:0007669"/>
    <property type="project" value="InterPro"/>
</dbReference>
<evidence type="ECO:0000256" key="1">
    <source>
        <dbReference type="ARBA" id="ARBA00022670"/>
    </source>
</evidence>
<dbReference type="Proteomes" id="UP000075880">
    <property type="component" value="Unassembled WGS sequence"/>
</dbReference>
<feature type="signal peptide" evidence="8">
    <location>
        <begin position="1"/>
        <end position="16"/>
    </location>
</feature>
<dbReference type="InterPro" id="IPR043504">
    <property type="entry name" value="Peptidase_S1_PA_chymotrypsin"/>
</dbReference>
<dbReference type="InterPro" id="IPR009003">
    <property type="entry name" value="Peptidase_S1_PA"/>
</dbReference>
<dbReference type="InterPro" id="IPR050430">
    <property type="entry name" value="Peptidase_S1"/>
</dbReference>
<dbReference type="EnsemblMetazoa" id="AATE015362-RA">
    <property type="protein sequence ID" value="AATE015362-PA.1"/>
    <property type="gene ID" value="AATE015362"/>
</dbReference>
<reference evidence="10" key="2">
    <citation type="submission" date="2022-08" db="UniProtKB">
        <authorList>
            <consortium name="EnsemblMetazoa"/>
        </authorList>
    </citation>
    <scope>IDENTIFICATION</scope>
    <source>
        <strain evidence="10">EBRO</strain>
    </source>
</reference>
<dbReference type="GO" id="GO:0006508">
    <property type="term" value="P:proteolysis"/>
    <property type="evidence" value="ECO:0007669"/>
    <property type="project" value="UniProtKB-KW"/>
</dbReference>
<dbReference type="InterPro" id="IPR033116">
    <property type="entry name" value="TRYPSIN_SER"/>
</dbReference>
<dbReference type="SUPFAM" id="SSF50494">
    <property type="entry name" value="Trypsin-like serine proteases"/>
    <property type="match status" value="1"/>
</dbReference>
<dbReference type="FunFam" id="2.40.10.10:FF:000034">
    <property type="entry name" value="Eupolytin"/>
    <property type="match status" value="1"/>
</dbReference>
<comment type="similarity">
    <text evidence="6">Belongs to the peptidase S1 family. CLIP subfamily.</text>
</comment>
<dbReference type="Pfam" id="PF00089">
    <property type="entry name" value="Trypsin"/>
    <property type="match status" value="1"/>
</dbReference>
<evidence type="ECO:0000256" key="8">
    <source>
        <dbReference type="SAM" id="SignalP"/>
    </source>
</evidence>
<keyword evidence="1 7" id="KW-0645">Protease</keyword>
<accession>A0A182JC80</accession>
<feature type="domain" description="Peptidase S1" evidence="9">
    <location>
        <begin position="45"/>
        <end position="271"/>
    </location>
</feature>
<name>A0A182JC80_ANOAO</name>
<dbReference type="PROSITE" id="PS00134">
    <property type="entry name" value="TRYPSIN_HIS"/>
    <property type="match status" value="1"/>
</dbReference>